<evidence type="ECO:0000259" key="9">
    <source>
        <dbReference type="Pfam" id="PF00150"/>
    </source>
</evidence>
<organism evidence="10 11">
    <name type="scientific">Mucilaginibacter auburnensis</name>
    <dbReference type="NCBI Taxonomy" id="1457233"/>
    <lineage>
        <taxon>Bacteria</taxon>
        <taxon>Pseudomonadati</taxon>
        <taxon>Bacteroidota</taxon>
        <taxon>Sphingobacteriia</taxon>
        <taxon>Sphingobacteriales</taxon>
        <taxon>Sphingobacteriaceae</taxon>
        <taxon>Mucilaginibacter</taxon>
    </lineage>
</organism>
<dbReference type="SUPFAM" id="SSF51445">
    <property type="entry name" value="(Trans)glycosidases"/>
    <property type="match status" value="1"/>
</dbReference>
<keyword evidence="2 7" id="KW-0378">Hydrolase</keyword>
<dbReference type="AlphaFoldDB" id="A0A2H9VQ21"/>
<keyword evidence="4" id="KW-0119">Carbohydrate metabolism</keyword>
<evidence type="ECO:0000256" key="4">
    <source>
        <dbReference type="ARBA" id="ARBA00023277"/>
    </source>
</evidence>
<dbReference type="GO" id="GO:0009986">
    <property type="term" value="C:cell surface"/>
    <property type="evidence" value="ECO:0007669"/>
    <property type="project" value="TreeGrafter"/>
</dbReference>
<evidence type="ECO:0000256" key="2">
    <source>
        <dbReference type="ARBA" id="ARBA00022801"/>
    </source>
</evidence>
<protein>
    <submittedName>
        <fullName evidence="10">Aryl-phospho-beta-D-glucosidase BglC (GH1 family)</fullName>
    </submittedName>
</protein>
<dbReference type="InterPro" id="IPR001547">
    <property type="entry name" value="Glyco_hydro_5"/>
</dbReference>
<dbReference type="PANTHER" id="PTHR31297:SF41">
    <property type="entry name" value="ENDOGLUCANASE, PUTATIVE (AFU_ORTHOLOGUE AFUA_5G01830)-RELATED"/>
    <property type="match status" value="1"/>
</dbReference>
<dbReference type="GO" id="GO:0005576">
    <property type="term" value="C:extracellular region"/>
    <property type="evidence" value="ECO:0007669"/>
    <property type="project" value="TreeGrafter"/>
</dbReference>
<dbReference type="RefSeq" id="WP_157799215.1">
    <property type="nucleotide sequence ID" value="NZ_PGFJ01000002.1"/>
</dbReference>
<feature type="domain" description="Glycoside hydrolase family 5" evidence="9">
    <location>
        <begin position="52"/>
        <end position="344"/>
    </location>
</feature>
<keyword evidence="6" id="KW-0624">Polysaccharide degradation</keyword>
<dbReference type="Pfam" id="PF00150">
    <property type="entry name" value="Cellulase"/>
    <property type="match status" value="1"/>
</dbReference>
<feature type="chain" id="PRO_5014169206" evidence="8">
    <location>
        <begin position="21"/>
        <end position="373"/>
    </location>
</feature>
<dbReference type="Gene3D" id="3.20.20.80">
    <property type="entry name" value="Glycosidases"/>
    <property type="match status" value="1"/>
</dbReference>
<dbReference type="GO" id="GO:0030245">
    <property type="term" value="P:cellulose catabolic process"/>
    <property type="evidence" value="ECO:0007669"/>
    <property type="project" value="UniProtKB-KW"/>
</dbReference>
<name>A0A2H9VQ21_9SPHI</name>
<evidence type="ECO:0000256" key="5">
    <source>
        <dbReference type="ARBA" id="ARBA00023295"/>
    </source>
</evidence>
<sequence length="373" mass="42714">MKNIVLILAASTLIATTAVAQVKAKNKPSISKVRLTTFKRAKSLDNGVSISWLEQTWNKDILKRDIDQHDFNLLKVLGFKSIRLPVAFGFFEQQKIPLDTVLKRIDAIVNLCNKNQFKLVIDCHYGELNDTSYLTETPRIINIWLILTKRYKNVSADNLLFEIYNEPPHMNEKIWKDAAYNITTAIRKVDVNRTLIVGASNFNSIYELSRFVRLADENIIYTFHFYEPFFFTHQGADWVGDQVATVGVPFPYSAEKFPKLNPKAKNTWGETNYAQYSTDGNEQALFDKLTIAKKWGEKYGVPILCGEYGVYNQYADLDSRCRYIKAMRKTLKTLNIPGMLWDYNGTFSIFTGNPSIETLPDCMKDAIGYGVKN</sequence>
<keyword evidence="11" id="KW-1185">Reference proteome</keyword>
<evidence type="ECO:0000256" key="6">
    <source>
        <dbReference type="ARBA" id="ARBA00023326"/>
    </source>
</evidence>
<proteinExistence type="inferred from homology"/>
<dbReference type="Proteomes" id="UP000242687">
    <property type="component" value="Unassembled WGS sequence"/>
</dbReference>
<evidence type="ECO:0000256" key="1">
    <source>
        <dbReference type="ARBA" id="ARBA00005641"/>
    </source>
</evidence>
<dbReference type="GO" id="GO:0008422">
    <property type="term" value="F:beta-glucosidase activity"/>
    <property type="evidence" value="ECO:0007669"/>
    <property type="project" value="TreeGrafter"/>
</dbReference>
<accession>A0A2H9VQ21</accession>
<reference evidence="10 11" key="1">
    <citation type="submission" date="2017-11" db="EMBL/GenBank/DDBJ databases">
        <title>Genomic Encyclopedia of Archaeal and Bacterial Type Strains, Phase II (KMG-II): From Individual Species to Whole Genera.</title>
        <authorList>
            <person name="Goeker M."/>
        </authorList>
    </citation>
    <scope>NUCLEOTIDE SEQUENCE [LARGE SCALE GENOMIC DNA]</scope>
    <source>
        <strain evidence="10 11">DSM 28175</strain>
    </source>
</reference>
<dbReference type="PANTHER" id="PTHR31297">
    <property type="entry name" value="GLUCAN ENDO-1,6-BETA-GLUCOSIDASE B"/>
    <property type="match status" value="1"/>
</dbReference>
<evidence type="ECO:0000256" key="3">
    <source>
        <dbReference type="ARBA" id="ARBA00023001"/>
    </source>
</evidence>
<evidence type="ECO:0000256" key="7">
    <source>
        <dbReference type="RuleBase" id="RU361153"/>
    </source>
</evidence>
<evidence type="ECO:0000256" key="8">
    <source>
        <dbReference type="SAM" id="SignalP"/>
    </source>
</evidence>
<keyword evidence="5 7" id="KW-0326">Glycosidase</keyword>
<keyword evidence="3" id="KW-0136">Cellulose degradation</keyword>
<dbReference type="InterPro" id="IPR050386">
    <property type="entry name" value="Glycosyl_hydrolase_5"/>
</dbReference>
<dbReference type="EMBL" id="PGFJ01000002">
    <property type="protein sequence ID" value="PJJ80449.1"/>
    <property type="molecule type" value="Genomic_DNA"/>
</dbReference>
<evidence type="ECO:0000313" key="10">
    <source>
        <dbReference type="EMBL" id="PJJ80449.1"/>
    </source>
</evidence>
<keyword evidence="8" id="KW-0732">Signal</keyword>
<dbReference type="InterPro" id="IPR017853">
    <property type="entry name" value="GH"/>
</dbReference>
<feature type="signal peptide" evidence="8">
    <location>
        <begin position="1"/>
        <end position="20"/>
    </location>
</feature>
<dbReference type="OrthoDB" id="9800955at2"/>
<evidence type="ECO:0000313" key="11">
    <source>
        <dbReference type="Proteomes" id="UP000242687"/>
    </source>
</evidence>
<gene>
    <name evidence="10" type="ORF">CLV57_3600</name>
</gene>
<comment type="caution">
    <text evidence="10">The sequence shown here is derived from an EMBL/GenBank/DDBJ whole genome shotgun (WGS) entry which is preliminary data.</text>
</comment>
<comment type="similarity">
    <text evidence="1 7">Belongs to the glycosyl hydrolase 5 (cellulase A) family.</text>
</comment>